<dbReference type="EMBL" id="JAFLVT010000001">
    <property type="protein sequence ID" value="MBO0447922.1"/>
    <property type="molecule type" value="Genomic_DNA"/>
</dbReference>
<protein>
    <submittedName>
        <fullName evidence="4">DnaD domain protein</fullName>
    </submittedName>
</protein>
<name>A0ABS3H395_9ENTE</name>
<feature type="region of interest" description="Disordered" evidence="2">
    <location>
        <begin position="235"/>
        <end position="258"/>
    </location>
</feature>
<feature type="compositionally biased region" description="Low complexity" evidence="2">
    <location>
        <begin position="249"/>
        <end position="258"/>
    </location>
</feature>
<evidence type="ECO:0000256" key="1">
    <source>
        <dbReference type="ARBA" id="ARBA00093462"/>
    </source>
</evidence>
<dbReference type="InterPro" id="IPR036390">
    <property type="entry name" value="WH_DNA-bd_sf"/>
</dbReference>
<evidence type="ECO:0000256" key="2">
    <source>
        <dbReference type="SAM" id="MobiDB-lite"/>
    </source>
</evidence>
<comment type="caution">
    <text evidence="4">The sequence shown here is derived from an EMBL/GenBank/DDBJ whole genome shotgun (WGS) entry which is preliminary data.</text>
</comment>
<dbReference type="Proteomes" id="UP000664256">
    <property type="component" value="Unassembled WGS sequence"/>
</dbReference>
<feature type="domain" description="DnaB/C C-terminal" evidence="3">
    <location>
        <begin position="161"/>
        <end position="227"/>
    </location>
</feature>
<dbReference type="InterPro" id="IPR034829">
    <property type="entry name" value="DnaD-like_sf"/>
</dbReference>
<dbReference type="SUPFAM" id="SSF46785">
    <property type="entry name" value="Winged helix' DNA-binding domain"/>
    <property type="match status" value="1"/>
</dbReference>
<sequence>MADKGWIALHRSIRDHWLYQEKRVFSKYEAWLDILMDANHQTNKIVFDGHLLEVKRGQKVTSIRQLADRWGWSRTKVRDFLDLLESDTMLTRESDSKKTVITVINYDSYQSDKPQKSHQKSHQPDNESATEVPQKDTNNNDNNVNNDNNIVVDDDKGLNFFQTYQEVFGVLNSLTAQKLNEWAKDMSPEIVNEALVRSGLNNAQTFGYTETILKAWSRSGVKTLDDVLALDVKREKANQSPKKNKQKAKNQNNSGVVY</sequence>
<dbReference type="Gene3D" id="1.10.10.630">
    <property type="entry name" value="DnaD domain-like"/>
    <property type="match status" value="1"/>
</dbReference>
<comment type="similarity">
    <text evidence="1">Belongs to the DnaB/DnaD family.</text>
</comment>
<gene>
    <name evidence="4" type="ORF">JZO76_00065</name>
</gene>
<dbReference type="Gene3D" id="1.10.10.10">
    <property type="entry name" value="Winged helix-like DNA-binding domain superfamily/Winged helix DNA-binding domain"/>
    <property type="match status" value="1"/>
</dbReference>
<evidence type="ECO:0000313" key="4">
    <source>
        <dbReference type="EMBL" id="MBO0447922.1"/>
    </source>
</evidence>
<dbReference type="InterPro" id="IPR006343">
    <property type="entry name" value="DnaB/C_C"/>
</dbReference>
<dbReference type="SUPFAM" id="SSF158499">
    <property type="entry name" value="DnaD domain-like"/>
    <property type="match status" value="1"/>
</dbReference>
<dbReference type="RefSeq" id="WP_206902137.1">
    <property type="nucleotide sequence ID" value="NZ_JAFLVT010000001.1"/>
</dbReference>
<organism evidence="4 5">
    <name type="scientific">Candidatus Enterococcus myersii</name>
    <dbReference type="NCBI Taxonomy" id="2815322"/>
    <lineage>
        <taxon>Bacteria</taxon>
        <taxon>Bacillati</taxon>
        <taxon>Bacillota</taxon>
        <taxon>Bacilli</taxon>
        <taxon>Lactobacillales</taxon>
        <taxon>Enterococcaceae</taxon>
        <taxon>Enterococcus</taxon>
    </lineage>
</organism>
<feature type="compositionally biased region" description="Polar residues" evidence="2">
    <location>
        <begin position="126"/>
        <end position="137"/>
    </location>
</feature>
<dbReference type="PANTHER" id="PTHR37293">
    <property type="entry name" value="PHAGE REPLICATION PROTEIN-RELATED"/>
    <property type="match status" value="1"/>
</dbReference>
<keyword evidence="5" id="KW-1185">Reference proteome</keyword>
<accession>A0ABS3H395</accession>
<feature type="compositionally biased region" description="Low complexity" evidence="2">
    <location>
        <begin position="139"/>
        <end position="149"/>
    </location>
</feature>
<evidence type="ECO:0000313" key="5">
    <source>
        <dbReference type="Proteomes" id="UP000664256"/>
    </source>
</evidence>
<proteinExistence type="inferred from homology"/>
<evidence type="ECO:0000259" key="3">
    <source>
        <dbReference type="Pfam" id="PF07261"/>
    </source>
</evidence>
<reference evidence="4 5" key="1">
    <citation type="submission" date="2021-03" db="EMBL/GenBank/DDBJ databases">
        <title>Enterococcal diversity collection.</title>
        <authorList>
            <person name="Gilmore M.S."/>
            <person name="Schwartzman J."/>
            <person name="Van Tyne D."/>
            <person name="Martin M."/>
            <person name="Earl A.M."/>
            <person name="Manson A.L."/>
            <person name="Straub T."/>
            <person name="Salamzade R."/>
            <person name="Saavedra J."/>
            <person name="Lebreton F."/>
            <person name="Prichula J."/>
            <person name="Schaufler K."/>
            <person name="Gaca A."/>
            <person name="Sgardioli B."/>
            <person name="Wagenaar J."/>
            <person name="Strong T."/>
        </authorList>
    </citation>
    <scope>NUCLEOTIDE SEQUENCE [LARGE SCALE GENOMIC DNA]</scope>
    <source>
        <strain evidence="4 5">MJM12</strain>
    </source>
</reference>
<dbReference type="PANTHER" id="PTHR37293:SF5">
    <property type="entry name" value="DNA REPLICATION PROTEIN"/>
    <property type="match status" value="1"/>
</dbReference>
<dbReference type="InterPro" id="IPR036388">
    <property type="entry name" value="WH-like_DNA-bd_sf"/>
</dbReference>
<dbReference type="InterPro" id="IPR053162">
    <property type="entry name" value="DnaD"/>
</dbReference>
<dbReference type="Pfam" id="PF07261">
    <property type="entry name" value="DnaB_2"/>
    <property type="match status" value="1"/>
</dbReference>
<dbReference type="NCBIfam" id="TIGR01446">
    <property type="entry name" value="DnaD_dom"/>
    <property type="match status" value="1"/>
</dbReference>
<feature type="region of interest" description="Disordered" evidence="2">
    <location>
        <begin position="110"/>
        <end position="149"/>
    </location>
</feature>